<dbReference type="EMBL" id="JABMIG020000060">
    <property type="protein sequence ID" value="KAL3796798.1"/>
    <property type="molecule type" value="Genomic_DNA"/>
</dbReference>
<feature type="region of interest" description="Disordered" evidence="5">
    <location>
        <begin position="120"/>
        <end position="179"/>
    </location>
</feature>
<protein>
    <submittedName>
        <fullName evidence="7">Uncharacterized protein</fullName>
    </submittedName>
</protein>
<gene>
    <name evidence="7" type="ORF">HJC23_010945</name>
</gene>
<dbReference type="SUPFAM" id="SSF53335">
    <property type="entry name" value="S-adenosyl-L-methionine-dependent methyltransferases"/>
    <property type="match status" value="1"/>
</dbReference>
<dbReference type="Pfam" id="PF01795">
    <property type="entry name" value="Methyltransf_5"/>
    <property type="match status" value="1"/>
</dbReference>
<comment type="caution">
    <text evidence="7">The sequence shown here is derived from an EMBL/GenBank/DDBJ whole genome shotgun (WGS) entry which is preliminary data.</text>
</comment>
<feature type="region of interest" description="Disordered" evidence="5">
    <location>
        <begin position="242"/>
        <end position="281"/>
    </location>
</feature>
<feature type="signal peptide" evidence="6">
    <location>
        <begin position="1"/>
        <end position="21"/>
    </location>
</feature>
<evidence type="ECO:0000256" key="1">
    <source>
        <dbReference type="ARBA" id="ARBA00010396"/>
    </source>
</evidence>
<dbReference type="InterPro" id="IPR029063">
    <property type="entry name" value="SAM-dependent_MTases_sf"/>
</dbReference>
<dbReference type="InterPro" id="IPR002903">
    <property type="entry name" value="RsmH"/>
</dbReference>
<sequence>MCTLCFILFIAAATYPVLVSSREETLPPPPPFRMHPIIGRTTSSASFQSIGHIRRACFASHFPFYGTDRTGGAPSRGFIESYAFKSNAKLNLSIQPTQMYHQFQRCTNFHSSATMLMMSKRKKNGGKSKRSKLVQSGGGGGPSSTKTLDHESTLEQESDQRTLSDLFDDENPDTEGRAVPSTQYATEYHAPVMPTECVQAMLKQGQWAELLNAKKIRWRKRRRIIEAKRKRLGYYDDDKDVYDDDDEEYSTDEAMEQENEHESSGLMHDLSGVSPQSSHNTSKPRLFIDGTLGGGGHSQAILEQLSSGDILIGCDVDPEALSTASNRLRKYLATRAYILDGGSFHAEDELECQWEEGRPMFIPVQSNFRNLISVLSKVRHPITGRLLLGNRDTESFENYNDTSERGFAFMKDGPLDMRMSGRSQISSTTTIRSSLTAADICNEFDEPTIISILRTFGDEPRAKRIASAIVASRPLYSTTDLVHAINSVTPTFARQKRAGLIATCARVFQALRIVVNEEDEALRDVLEKVAPWVLCRSGGMMNVENSEEVDAGVLAVLSYHSMEDKMAKRVMRDGSVDFLKNGSHGGALDRDIFGNVIDKNSGGLIDMGDRLPFEPLGKPQKATDEEIAVNTRARSATLRVGIRN</sequence>
<dbReference type="GO" id="GO:0032259">
    <property type="term" value="P:methylation"/>
    <property type="evidence" value="ECO:0007669"/>
    <property type="project" value="UniProtKB-KW"/>
</dbReference>
<dbReference type="AlphaFoldDB" id="A0ABD3Q9L5"/>
<feature type="chain" id="PRO_5044826340" evidence="6">
    <location>
        <begin position="22"/>
        <end position="644"/>
    </location>
</feature>
<feature type="compositionally biased region" description="Basic residues" evidence="5">
    <location>
        <begin position="120"/>
        <end position="132"/>
    </location>
</feature>
<evidence type="ECO:0000256" key="3">
    <source>
        <dbReference type="ARBA" id="ARBA00022679"/>
    </source>
</evidence>
<keyword evidence="4" id="KW-0949">S-adenosyl-L-methionine</keyword>
<dbReference type="Gene3D" id="1.10.150.170">
    <property type="entry name" value="Putative methyltransferase TM0872, insert domain"/>
    <property type="match status" value="1"/>
</dbReference>
<accession>A0ABD3Q9L5</accession>
<evidence type="ECO:0000256" key="2">
    <source>
        <dbReference type="ARBA" id="ARBA00022603"/>
    </source>
</evidence>
<name>A0ABD3Q9L5_9STRA</name>
<keyword evidence="8" id="KW-1185">Reference proteome</keyword>
<dbReference type="Proteomes" id="UP001516023">
    <property type="component" value="Unassembled WGS sequence"/>
</dbReference>
<keyword evidence="2" id="KW-0489">Methyltransferase</keyword>
<feature type="compositionally biased region" description="Acidic residues" evidence="5">
    <location>
        <begin position="242"/>
        <end position="257"/>
    </location>
</feature>
<evidence type="ECO:0000313" key="8">
    <source>
        <dbReference type="Proteomes" id="UP001516023"/>
    </source>
</evidence>
<dbReference type="PANTHER" id="PTHR11265">
    <property type="entry name" value="S-ADENOSYL-METHYLTRANSFERASE MRAW"/>
    <property type="match status" value="1"/>
</dbReference>
<dbReference type="SUPFAM" id="SSF81799">
    <property type="entry name" value="Putative methyltransferase TM0872, insert domain"/>
    <property type="match status" value="1"/>
</dbReference>
<reference evidence="7 8" key="1">
    <citation type="journal article" date="2020" name="G3 (Bethesda)">
        <title>Improved Reference Genome for Cyclotella cryptica CCMP332, a Model for Cell Wall Morphogenesis, Salinity Adaptation, and Lipid Production in Diatoms (Bacillariophyta).</title>
        <authorList>
            <person name="Roberts W.R."/>
            <person name="Downey K.M."/>
            <person name="Ruck E.C."/>
            <person name="Traller J.C."/>
            <person name="Alverson A.J."/>
        </authorList>
    </citation>
    <scope>NUCLEOTIDE SEQUENCE [LARGE SCALE GENOMIC DNA]</scope>
    <source>
        <strain evidence="7 8">CCMP332</strain>
    </source>
</reference>
<keyword evidence="3" id="KW-0808">Transferase</keyword>
<evidence type="ECO:0000256" key="4">
    <source>
        <dbReference type="ARBA" id="ARBA00022691"/>
    </source>
</evidence>
<evidence type="ECO:0000256" key="5">
    <source>
        <dbReference type="SAM" id="MobiDB-lite"/>
    </source>
</evidence>
<dbReference type="HAMAP" id="MF_01007">
    <property type="entry name" value="16SrRNA_methyltr_H"/>
    <property type="match status" value="1"/>
</dbReference>
<comment type="similarity">
    <text evidence="1">Belongs to the methyltransferase superfamily. RsmH family.</text>
</comment>
<dbReference type="InterPro" id="IPR023397">
    <property type="entry name" value="SAM-dep_MeTrfase_MraW_recog"/>
</dbReference>
<dbReference type="Gene3D" id="3.40.50.150">
    <property type="entry name" value="Vaccinia Virus protein VP39"/>
    <property type="match status" value="1"/>
</dbReference>
<feature type="compositionally biased region" description="Basic and acidic residues" evidence="5">
    <location>
        <begin position="147"/>
        <end position="162"/>
    </location>
</feature>
<evidence type="ECO:0000256" key="6">
    <source>
        <dbReference type="SAM" id="SignalP"/>
    </source>
</evidence>
<dbReference type="PANTHER" id="PTHR11265:SF0">
    <property type="entry name" value="12S RRNA N4-METHYLCYTIDINE METHYLTRANSFERASE"/>
    <property type="match status" value="1"/>
</dbReference>
<evidence type="ECO:0000313" key="7">
    <source>
        <dbReference type="EMBL" id="KAL3796798.1"/>
    </source>
</evidence>
<organism evidence="7 8">
    <name type="scientific">Cyclotella cryptica</name>
    <dbReference type="NCBI Taxonomy" id="29204"/>
    <lineage>
        <taxon>Eukaryota</taxon>
        <taxon>Sar</taxon>
        <taxon>Stramenopiles</taxon>
        <taxon>Ochrophyta</taxon>
        <taxon>Bacillariophyta</taxon>
        <taxon>Coscinodiscophyceae</taxon>
        <taxon>Thalassiosirophycidae</taxon>
        <taxon>Stephanodiscales</taxon>
        <taxon>Stephanodiscaceae</taxon>
        <taxon>Cyclotella</taxon>
    </lineage>
</organism>
<keyword evidence="6" id="KW-0732">Signal</keyword>
<proteinExistence type="inferred from homology"/>
<dbReference type="GO" id="GO:0008168">
    <property type="term" value="F:methyltransferase activity"/>
    <property type="evidence" value="ECO:0007669"/>
    <property type="project" value="UniProtKB-KW"/>
</dbReference>